<dbReference type="InterPro" id="IPR013785">
    <property type="entry name" value="Aldolase_TIM"/>
</dbReference>
<dbReference type="EMBL" id="RCUV01000005">
    <property type="protein sequence ID" value="RLP72347.1"/>
    <property type="molecule type" value="Genomic_DNA"/>
</dbReference>
<organism evidence="3 4">
    <name type="scientific">Mycetocola manganoxydans</name>
    <dbReference type="NCBI Taxonomy" id="699879"/>
    <lineage>
        <taxon>Bacteria</taxon>
        <taxon>Bacillati</taxon>
        <taxon>Actinomycetota</taxon>
        <taxon>Actinomycetes</taxon>
        <taxon>Micrococcales</taxon>
        <taxon>Microbacteriaceae</taxon>
        <taxon>Mycetocola</taxon>
    </lineage>
</organism>
<sequence>MPRILGAALAVACALALVGCGGAGSDLSGTDASPGTPAVQPLPANIVVDYQLGGGYPPPAGIGGVVRDSTDEPADGLYSICYLNAFQTQPADRSLWLERHPELLLMDETGEPLIDENWPDELLFDISSAPHRKELSSLLAPSIAECSDKGFAAIELDNLDSWTRSHGALTDADALAFASLLTETAHAAGLAVGQKNAPDLGTRGRDDAGFDFAIAEQCHRYDECQAYTAVYGLGVLDIEYAGDLGGTVAEVCSDDRIPFSTIVRDLALATPGSPGYTFDNCR</sequence>
<dbReference type="Proteomes" id="UP000270299">
    <property type="component" value="Unassembled WGS sequence"/>
</dbReference>
<name>A0A3L6ZWS1_9MICO</name>
<dbReference type="InterPro" id="IPR017853">
    <property type="entry name" value="GH"/>
</dbReference>
<dbReference type="SUPFAM" id="SSF51445">
    <property type="entry name" value="(Trans)glycosidases"/>
    <property type="match status" value="1"/>
</dbReference>
<gene>
    <name evidence="3" type="ORF">D9V29_04110</name>
</gene>
<feature type="chain" id="PRO_5039538398" description="Glycoside-hydrolase family GH114 TIM-barrel domain-containing protein" evidence="1">
    <location>
        <begin position="24"/>
        <end position="282"/>
    </location>
</feature>
<comment type="caution">
    <text evidence="3">The sequence shown here is derived from an EMBL/GenBank/DDBJ whole genome shotgun (WGS) entry which is preliminary data.</text>
</comment>
<dbReference type="PANTHER" id="PTHR35273">
    <property type="entry name" value="ALPHA-1,4 POLYGALACTOSAMINIDASE, PUTATIVE (AFU_ORTHOLOGUE AFUA_3G07890)-RELATED"/>
    <property type="match status" value="1"/>
</dbReference>
<reference evidence="3 4" key="1">
    <citation type="submission" date="2018-10" db="EMBL/GenBank/DDBJ databases">
        <authorList>
            <person name="Li J."/>
        </authorList>
    </citation>
    <scope>NUCLEOTIDE SEQUENCE [LARGE SCALE GENOMIC DNA]</scope>
    <source>
        <strain evidence="3 4">CCTCC AB209002</strain>
    </source>
</reference>
<evidence type="ECO:0000256" key="1">
    <source>
        <dbReference type="SAM" id="SignalP"/>
    </source>
</evidence>
<dbReference type="PANTHER" id="PTHR35273:SF2">
    <property type="entry name" value="ALPHA-GALACTOSIDASE"/>
    <property type="match status" value="1"/>
</dbReference>
<evidence type="ECO:0000313" key="4">
    <source>
        <dbReference type="Proteomes" id="UP000270299"/>
    </source>
</evidence>
<evidence type="ECO:0000313" key="3">
    <source>
        <dbReference type="EMBL" id="RLP72347.1"/>
    </source>
</evidence>
<dbReference type="InterPro" id="IPR004352">
    <property type="entry name" value="GH114_TIM-barrel"/>
</dbReference>
<keyword evidence="1" id="KW-0732">Signal</keyword>
<dbReference type="OrthoDB" id="319933at2"/>
<proteinExistence type="predicted"/>
<dbReference type="Pfam" id="PF03537">
    <property type="entry name" value="Glyco_hydro_114"/>
    <property type="match status" value="1"/>
</dbReference>
<dbReference type="Gene3D" id="3.20.20.70">
    <property type="entry name" value="Aldolase class I"/>
    <property type="match status" value="1"/>
</dbReference>
<accession>A0A3L6ZWS1</accession>
<protein>
    <recommendedName>
        <fullName evidence="2">Glycoside-hydrolase family GH114 TIM-barrel domain-containing protein</fullName>
    </recommendedName>
</protein>
<dbReference type="AlphaFoldDB" id="A0A3L6ZWS1"/>
<keyword evidence="4" id="KW-1185">Reference proteome</keyword>
<dbReference type="RefSeq" id="WP_121672068.1">
    <property type="nucleotide sequence ID" value="NZ_BMXM01000001.1"/>
</dbReference>
<feature type="domain" description="Glycoside-hydrolase family GH114 TIM-barrel" evidence="2">
    <location>
        <begin position="49"/>
        <end position="269"/>
    </location>
</feature>
<feature type="signal peptide" evidence="1">
    <location>
        <begin position="1"/>
        <end position="23"/>
    </location>
</feature>
<evidence type="ECO:0000259" key="2">
    <source>
        <dbReference type="Pfam" id="PF03537"/>
    </source>
</evidence>
<dbReference type="PROSITE" id="PS51257">
    <property type="entry name" value="PROKAR_LIPOPROTEIN"/>
    <property type="match status" value="1"/>
</dbReference>